<feature type="transmembrane region" description="Helical" evidence="1">
    <location>
        <begin position="35"/>
        <end position="57"/>
    </location>
</feature>
<keyword evidence="1" id="KW-0472">Membrane</keyword>
<keyword evidence="1" id="KW-1133">Transmembrane helix</keyword>
<reference evidence="2" key="1">
    <citation type="submission" date="2022-11" db="EMBL/GenBank/DDBJ databases">
        <authorList>
            <person name="Hyden B.L."/>
            <person name="Feng K."/>
            <person name="Yates T."/>
            <person name="Jawdy S."/>
            <person name="Smart L.B."/>
            <person name="Muchero W."/>
        </authorList>
    </citation>
    <scope>NUCLEOTIDE SEQUENCE</scope>
    <source>
        <tissue evidence="2">Shoot tip</tissue>
    </source>
</reference>
<organism evidence="2 3">
    <name type="scientific">Salix purpurea</name>
    <name type="common">Purple osier willow</name>
    <dbReference type="NCBI Taxonomy" id="77065"/>
    <lineage>
        <taxon>Eukaryota</taxon>
        <taxon>Viridiplantae</taxon>
        <taxon>Streptophyta</taxon>
        <taxon>Embryophyta</taxon>
        <taxon>Tracheophyta</taxon>
        <taxon>Spermatophyta</taxon>
        <taxon>Magnoliopsida</taxon>
        <taxon>eudicotyledons</taxon>
        <taxon>Gunneridae</taxon>
        <taxon>Pentapetalae</taxon>
        <taxon>rosids</taxon>
        <taxon>fabids</taxon>
        <taxon>Malpighiales</taxon>
        <taxon>Salicaceae</taxon>
        <taxon>Saliceae</taxon>
        <taxon>Salix</taxon>
    </lineage>
</organism>
<keyword evidence="3" id="KW-1185">Reference proteome</keyword>
<protein>
    <submittedName>
        <fullName evidence="2">Uncharacterized protein</fullName>
    </submittedName>
</protein>
<evidence type="ECO:0000313" key="3">
    <source>
        <dbReference type="Proteomes" id="UP001151532"/>
    </source>
</evidence>
<sequence>MLLDYYYFYSFFCQRFIFIRFRSEILIYIGDNFKINIALFFPLFFFFCVFSVILSIFRIK</sequence>
<keyword evidence="1" id="KW-0812">Transmembrane</keyword>
<dbReference type="EMBL" id="JAPFFK010001067">
    <property type="protein sequence ID" value="KAJ6670197.1"/>
    <property type="molecule type" value="Genomic_DNA"/>
</dbReference>
<proteinExistence type="predicted"/>
<name>A0A9Q0NI03_SALPP</name>
<dbReference type="AlphaFoldDB" id="A0A9Q0NI03"/>
<accession>A0A9Q0NI03</accession>
<evidence type="ECO:0000313" key="2">
    <source>
        <dbReference type="EMBL" id="KAJ6670197.1"/>
    </source>
</evidence>
<reference evidence="2" key="2">
    <citation type="journal article" date="2023" name="Int. J. Mol. Sci.">
        <title>De Novo Assembly and Annotation of 11 Diverse Shrub Willow (Salix) Genomes Reveals Novel Gene Organization in Sex-Linked Regions.</title>
        <authorList>
            <person name="Hyden B."/>
            <person name="Feng K."/>
            <person name="Yates T.B."/>
            <person name="Jawdy S."/>
            <person name="Cereghino C."/>
            <person name="Smart L.B."/>
            <person name="Muchero W."/>
        </authorList>
    </citation>
    <scope>NUCLEOTIDE SEQUENCE</scope>
    <source>
        <tissue evidence="2">Shoot tip</tissue>
    </source>
</reference>
<comment type="caution">
    <text evidence="2">The sequence shown here is derived from an EMBL/GenBank/DDBJ whole genome shotgun (WGS) entry which is preliminary data.</text>
</comment>
<evidence type="ECO:0000256" key="1">
    <source>
        <dbReference type="SAM" id="Phobius"/>
    </source>
</evidence>
<gene>
    <name evidence="2" type="ORF">OIU79_001330</name>
</gene>
<dbReference type="Proteomes" id="UP001151532">
    <property type="component" value="Unassembled WGS sequence"/>
</dbReference>